<comment type="caution">
    <text evidence="1">The sequence shown here is derived from an EMBL/GenBank/DDBJ whole genome shotgun (WGS) entry which is preliminary data.</text>
</comment>
<dbReference type="Proteomes" id="UP001651158">
    <property type="component" value="Unassembled WGS sequence"/>
</dbReference>
<evidence type="ECO:0000313" key="1">
    <source>
        <dbReference type="EMBL" id="KAL5103100.1"/>
    </source>
</evidence>
<evidence type="ECO:0000313" key="2">
    <source>
        <dbReference type="Proteomes" id="UP001651158"/>
    </source>
</evidence>
<dbReference type="EMBL" id="JAKROA010000021">
    <property type="protein sequence ID" value="KAL5103100.1"/>
    <property type="molecule type" value="Genomic_DNA"/>
</dbReference>
<accession>A0ABR4Q0D1</accession>
<name>A0ABR4Q0D1_9CEST</name>
<protein>
    <submittedName>
        <fullName evidence="1">Uncharacterized protein</fullName>
    </submittedName>
</protein>
<reference evidence="1 2" key="1">
    <citation type="journal article" date="2022" name="Front. Cell. Infect. Microbiol.">
        <title>The Genomes of Two Strains of Taenia crassiceps the Animal Model for the Study of Human Cysticercosis.</title>
        <authorList>
            <person name="Bobes R.J."/>
            <person name="Estrada K."/>
            <person name="Rios-Valencia D.G."/>
            <person name="Calderon-Gallegos A."/>
            <person name="de la Torre P."/>
            <person name="Carrero J.C."/>
            <person name="Sanchez-Flores A."/>
            <person name="Laclette J.P."/>
        </authorList>
    </citation>
    <scope>NUCLEOTIDE SEQUENCE [LARGE SCALE GENOMIC DNA]</scope>
    <source>
        <strain evidence="1">WFUcys</strain>
    </source>
</reference>
<gene>
    <name evidence="1" type="ORF">TcWFU_008669</name>
</gene>
<proteinExistence type="predicted"/>
<keyword evidence="2" id="KW-1185">Reference proteome</keyword>
<sequence>MYTRLPLAHVPPTLAAFQFQPFLANCTSSYFSLLLCHPSHSPHLADSSGLFTIRLVRLQAHFVCGWMSVAFHIPRCAPRDDHTTHTGDRISHFTQQVGHNNSHELPQTKALGPTQSCLSSTQLTPTSTCLSILITCLRHRLHYSFYKVAHIQILLIGTQSTILFLAPSPLCMPRTDKPEASDAAELT</sequence>
<organism evidence="1 2">
    <name type="scientific">Taenia crassiceps</name>
    <dbReference type="NCBI Taxonomy" id="6207"/>
    <lineage>
        <taxon>Eukaryota</taxon>
        <taxon>Metazoa</taxon>
        <taxon>Spiralia</taxon>
        <taxon>Lophotrochozoa</taxon>
        <taxon>Platyhelminthes</taxon>
        <taxon>Cestoda</taxon>
        <taxon>Eucestoda</taxon>
        <taxon>Cyclophyllidea</taxon>
        <taxon>Taeniidae</taxon>
        <taxon>Taenia</taxon>
    </lineage>
</organism>